<evidence type="ECO:0000259" key="7">
    <source>
        <dbReference type="PROSITE" id="PS50103"/>
    </source>
</evidence>
<feature type="zinc finger region" description="C3H1-type" evidence="4">
    <location>
        <begin position="164"/>
        <end position="192"/>
    </location>
</feature>
<dbReference type="FunCoup" id="A0A2P6NU54">
    <property type="interactions" value="116"/>
</dbReference>
<evidence type="ECO:0000256" key="2">
    <source>
        <dbReference type="ARBA" id="ARBA00022771"/>
    </source>
</evidence>
<dbReference type="InterPro" id="IPR027370">
    <property type="entry name" value="Znf-RING_euk"/>
</dbReference>
<dbReference type="InterPro" id="IPR000571">
    <property type="entry name" value="Znf_CCCH"/>
</dbReference>
<dbReference type="Gene3D" id="4.10.1000.10">
    <property type="entry name" value="Zinc finger, CCCH-type"/>
    <property type="match status" value="1"/>
</dbReference>
<dbReference type="Gene3D" id="3.30.40.10">
    <property type="entry name" value="Zinc/RING finger domain, C3HC4 (zinc finger)"/>
    <property type="match status" value="1"/>
</dbReference>
<reference evidence="8 9" key="1">
    <citation type="journal article" date="2018" name="Genome Biol. Evol.">
        <title>Multiple Roots of Fruiting Body Formation in Amoebozoa.</title>
        <authorList>
            <person name="Hillmann F."/>
            <person name="Forbes G."/>
            <person name="Novohradska S."/>
            <person name="Ferling I."/>
            <person name="Riege K."/>
            <person name="Groth M."/>
            <person name="Westermann M."/>
            <person name="Marz M."/>
            <person name="Spaller T."/>
            <person name="Winckler T."/>
            <person name="Schaap P."/>
            <person name="Glockner G."/>
        </authorList>
    </citation>
    <scope>NUCLEOTIDE SEQUENCE [LARGE SCALE GENOMIC DNA]</scope>
    <source>
        <strain evidence="8 9">Jena</strain>
    </source>
</reference>
<comment type="caution">
    <text evidence="8">The sequence shown here is derived from an EMBL/GenBank/DDBJ whole genome shotgun (WGS) entry which is preliminary data.</text>
</comment>
<evidence type="ECO:0000256" key="1">
    <source>
        <dbReference type="ARBA" id="ARBA00022723"/>
    </source>
</evidence>
<organism evidence="8 9">
    <name type="scientific">Planoprotostelium fungivorum</name>
    <dbReference type="NCBI Taxonomy" id="1890364"/>
    <lineage>
        <taxon>Eukaryota</taxon>
        <taxon>Amoebozoa</taxon>
        <taxon>Evosea</taxon>
        <taxon>Variosea</taxon>
        <taxon>Cavosteliida</taxon>
        <taxon>Cavosteliaceae</taxon>
        <taxon>Planoprotostelium</taxon>
    </lineage>
</organism>
<evidence type="ECO:0000259" key="6">
    <source>
        <dbReference type="PROSITE" id="PS50089"/>
    </source>
</evidence>
<dbReference type="STRING" id="1890364.A0A2P6NU54"/>
<dbReference type="Pfam" id="PF13445">
    <property type="entry name" value="zf-RING_UBOX"/>
    <property type="match status" value="1"/>
</dbReference>
<dbReference type="PANTHER" id="PTHR12930">
    <property type="entry name" value="ZINC FINGER PROTEIN 183"/>
    <property type="match status" value="1"/>
</dbReference>
<keyword evidence="3 4" id="KW-0862">Zinc</keyword>
<feature type="compositionally biased region" description="Basic residues" evidence="5">
    <location>
        <begin position="17"/>
        <end position="27"/>
    </location>
</feature>
<dbReference type="InterPro" id="IPR013083">
    <property type="entry name" value="Znf_RING/FYVE/PHD"/>
</dbReference>
<feature type="region of interest" description="Disordered" evidence="5">
    <location>
        <begin position="1"/>
        <end position="54"/>
    </location>
</feature>
<feature type="domain" description="RING-type" evidence="6">
    <location>
        <begin position="237"/>
        <end position="273"/>
    </location>
</feature>
<feature type="domain" description="C3H1-type" evidence="7">
    <location>
        <begin position="164"/>
        <end position="192"/>
    </location>
</feature>
<dbReference type="PROSITE" id="PS00518">
    <property type="entry name" value="ZF_RING_1"/>
    <property type="match status" value="1"/>
</dbReference>
<dbReference type="Pfam" id="PF00642">
    <property type="entry name" value="zf-CCCH"/>
    <property type="match status" value="1"/>
</dbReference>
<dbReference type="OrthoDB" id="25761at2759"/>
<sequence length="312" mass="35251">MSDAPAQEPTVCSFKKGSGRKATTRKRKETDESVTNDDTVTQVAQKKREEVKGPFAVKSESKKIEDFSIDSDKTKGPVHTDAMATAHIEIETEHDRDATAIRERAKDFQGKILNGEEAEKLYHGAANYKQYLEQKDKSGMAKGTGIRAGPIRSAVYARAISRIDYQPDLCKDYKETGYCGYGDSCKFMHDRGDYKNSTEIDREWEAEQKAKAAMEAAMEGDREGDEEAALRDVPFACSVCRRPFTDPIKTKCGHLFCELCALREARVRCPICEEKTEGTFKIVPQDMKKKLQKAAELYYRPDEEEAPREEQE</sequence>
<dbReference type="AlphaFoldDB" id="A0A2P6NU54"/>
<dbReference type="InterPro" id="IPR039971">
    <property type="entry name" value="CWC24-like"/>
</dbReference>
<gene>
    <name evidence="8" type="ORF">PROFUN_00716</name>
</gene>
<evidence type="ECO:0000256" key="4">
    <source>
        <dbReference type="PROSITE-ProRule" id="PRU00723"/>
    </source>
</evidence>
<dbReference type="SMART" id="SM00184">
    <property type="entry name" value="RING"/>
    <property type="match status" value="1"/>
</dbReference>
<dbReference type="SMART" id="SM00356">
    <property type="entry name" value="ZnF_C3H1"/>
    <property type="match status" value="1"/>
</dbReference>
<dbReference type="InParanoid" id="A0A2P6NU54"/>
<dbReference type="SUPFAM" id="SSF90229">
    <property type="entry name" value="CCCH zinc finger"/>
    <property type="match status" value="1"/>
</dbReference>
<evidence type="ECO:0000256" key="5">
    <source>
        <dbReference type="SAM" id="MobiDB-lite"/>
    </source>
</evidence>
<dbReference type="Proteomes" id="UP000241769">
    <property type="component" value="Unassembled WGS sequence"/>
</dbReference>
<dbReference type="InterPro" id="IPR017907">
    <property type="entry name" value="Znf_RING_CS"/>
</dbReference>
<accession>A0A2P6NU54</accession>
<keyword evidence="9" id="KW-1185">Reference proteome</keyword>
<proteinExistence type="predicted"/>
<dbReference type="GO" id="GO:0008270">
    <property type="term" value="F:zinc ion binding"/>
    <property type="evidence" value="ECO:0007669"/>
    <property type="project" value="UniProtKB-KW"/>
</dbReference>
<keyword evidence="1 4" id="KW-0479">Metal-binding</keyword>
<dbReference type="EMBL" id="MDYQ01000020">
    <property type="protein sequence ID" value="PRP87505.1"/>
    <property type="molecule type" value="Genomic_DNA"/>
</dbReference>
<dbReference type="SUPFAM" id="SSF57850">
    <property type="entry name" value="RING/U-box"/>
    <property type="match status" value="1"/>
</dbReference>
<evidence type="ECO:0000313" key="9">
    <source>
        <dbReference type="Proteomes" id="UP000241769"/>
    </source>
</evidence>
<dbReference type="PROSITE" id="PS50089">
    <property type="entry name" value="ZF_RING_2"/>
    <property type="match status" value="1"/>
</dbReference>
<dbReference type="PROSITE" id="PS50103">
    <property type="entry name" value="ZF_C3H1"/>
    <property type="match status" value="1"/>
</dbReference>
<evidence type="ECO:0000256" key="3">
    <source>
        <dbReference type="ARBA" id="ARBA00022833"/>
    </source>
</evidence>
<protein>
    <submittedName>
        <fullName evidence="8">RING finger protein</fullName>
    </submittedName>
</protein>
<dbReference type="GO" id="GO:0005684">
    <property type="term" value="C:U2-type spliceosomal complex"/>
    <property type="evidence" value="ECO:0007669"/>
    <property type="project" value="TreeGrafter"/>
</dbReference>
<dbReference type="CDD" id="cd16539">
    <property type="entry name" value="RING-HC_RNF113A_B"/>
    <property type="match status" value="1"/>
</dbReference>
<dbReference type="InterPro" id="IPR036855">
    <property type="entry name" value="Znf_CCCH_sf"/>
</dbReference>
<dbReference type="PANTHER" id="PTHR12930:SF0">
    <property type="entry name" value="RING FINGER PROTEIN 113B"/>
    <property type="match status" value="1"/>
</dbReference>
<name>A0A2P6NU54_9EUKA</name>
<evidence type="ECO:0000313" key="8">
    <source>
        <dbReference type="EMBL" id="PRP87505.1"/>
    </source>
</evidence>
<keyword evidence="2 4" id="KW-0863">Zinc-finger</keyword>
<dbReference type="GO" id="GO:0034247">
    <property type="term" value="P:snoRNA splicing"/>
    <property type="evidence" value="ECO:0007669"/>
    <property type="project" value="TreeGrafter"/>
</dbReference>
<dbReference type="InterPro" id="IPR001841">
    <property type="entry name" value="Znf_RING"/>
</dbReference>